<dbReference type="InterPro" id="IPR014748">
    <property type="entry name" value="Enoyl-CoA_hydra_C"/>
</dbReference>
<keyword evidence="2" id="KW-0456">Lyase</keyword>
<sequence>MADEVRVAKDGGVAVVVIDHPPLNVLSHDIFLQLDDTFQRLAHDDEVVVVVLTTAGDRAFIAGADIKEFPSLMANANMRGEVMETHHAITRIDRFPKPTIAVLDGLTLGGGLELALAFDLRIAEEHAQLGLPEVKLGLFPGGGGTQRLSRIVGEAKAKEMMFTGDPVSAAEAYRVGIVNQVVPTGAGLDAARAMAAKITRHSLQSLTRIKRAVDQGLEMPLERALEHEADLFVEVFQTEDVREGVSAFIERRQPTFNHR</sequence>
<dbReference type="Gene3D" id="3.90.226.10">
    <property type="entry name" value="2-enoyl-CoA Hydratase, Chain A, domain 1"/>
    <property type="match status" value="1"/>
</dbReference>
<dbReference type="EMBL" id="JBDXSU010000005">
    <property type="protein sequence ID" value="MFB5190165.1"/>
    <property type="molecule type" value="Genomic_DNA"/>
</dbReference>
<dbReference type="Pfam" id="PF00378">
    <property type="entry name" value="ECH_1"/>
    <property type="match status" value="1"/>
</dbReference>
<name>A0ABV5AD23_9BACL</name>
<evidence type="ECO:0000256" key="2">
    <source>
        <dbReference type="ARBA" id="ARBA00023239"/>
    </source>
</evidence>
<dbReference type="InterPro" id="IPR029045">
    <property type="entry name" value="ClpP/crotonase-like_dom_sf"/>
</dbReference>
<evidence type="ECO:0000313" key="4">
    <source>
        <dbReference type="Proteomes" id="UP001579974"/>
    </source>
</evidence>
<reference evidence="3 4" key="1">
    <citation type="journal article" date="2024" name="Int. J. Mol. Sci.">
        <title>Exploration of Alicyclobacillus spp. Genome in Search of Antibiotic Resistance.</title>
        <authorList>
            <person name="Bucka-Kolendo J."/>
            <person name="Kiousi D.E."/>
            <person name="Dekowska A."/>
            <person name="Mikolajczuk-Szczyrba A."/>
            <person name="Karadedos D.M."/>
            <person name="Michael P."/>
            <person name="Galanis A."/>
            <person name="Sokolowska B."/>
        </authorList>
    </citation>
    <scope>NUCLEOTIDE SEQUENCE [LARGE SCALE GENOMIC DNA]</scope>
    <source>
        <strain evidence="3 4">KKP 3000</strain>
    </source>
</reference>
<evidence type="ECO:0000256" key="1">
    <source>
        <dbReference type="ARBA" id="ARBA00005254"/>
    </source>
</evidence>
<protein>
    <submittedName>
        <fullName evidence="3">Enoyl-CoA hydratase</fullName>
    </submittedName>
</protein>
<dbReference type="PANTHER" id="PTHR11941">
    <property type="entry name" value="ENOYL-COA HYDRATASE-RELATED"/>
    <property type="match status" value="1"/>
</dbReference>
<proteinExistence type="inferred from homology"/>
<dbReference type="Proteomes" id="UP001579974">
    <property type="component" value="Unassembled WGS sequence"/>
</dbReference>
<dbReference type="CDD" id="cd06558">
    <property type="entry name" value="crotonase-like"/>
    <property type="match status" value="1"/>
</dbReference>
<dbReference type="RefSeq" id="WP_275473778.1">
    <property type="nucleotide sequence ID" value="NZ_CP162940.1"/>
</dbReference>
<gene>
    <name evidence="3" type="ORF">KKP3000_003610</name>
</gene>
<keyword evidence="4" id="KW-1185">Reference proteome</keyword>
<comment type="similarity">
    <text evidence="1">Belongs to the enoyl-CoA hydratase/isomerase family.</text>
</comment>
<accession>A0ABV5AD23</accession>
<evidence type="ECO:0000313" key="3">
    <source>
        <dbReference type="EMBL" id="MFB5190165.1"/>
    </source>
</evidence>
<dbReference type="SUPFAM" id="SSF52096">
    <property type="entry name" value="ClpP/crotonase"/>
    <property type="match status" value="1"/>
</dbReference>
<comment type="caution">
    <text evidence="3">The sequence shown here is derived from an EMBL/GenBank/DDBJ whole genome shotgun (WGS) entry which is preliminary data.</text>
</comment>
<organism evidence="3 4">
    <name type="scientific">Alicyclobacillus fastidiosus</name>
    <dbReference type="NCBI Taxonomy" id="392011"/>
    <lineage>
        <taxon>Bacteria</taxon>
        <taxon>Bacillati</taxon>
        <taxon>Bacillota</taxon>
        <taxon>Bacilli</taxon>
        <taxon>Bacillales</taxon>
        <taxon>Alicyclobacillaceae</taxon>
        <taxon>Alicyclobacillus</taxon>
    </lineage>
</organism>
<dbReference type="PANTHER" id="PTHR11941:SF141">
    <property type="entry name" value="ENOYL-COA HYDRATASE_ISOMERASE-RELATED"/>
    <property type="match status" value="1"/>
</dbReference>
<dbReference type="Gene3D" id="1.10.12.10">
    <property type="entry name" value="Lyase 2-enoyl-coa Hydratase, Chain A, domain 2"/>
    <property type="match status" value="1"/>
</dbReference>
<dbReference type="InterPro" id="IPR001753">
    <property type="entry name" value="Enoyl-CoA_hydra/iso"/>
</dbReference>